<keyword evidence="7" id="KW-1185">Reference proteome</keyword>
<dbReference type="InterPro" id="IPR020084">
    <property type="entry name" value="NUDIX_hydrolase_CS"/>
</dbReference>
<evidence type="ECO:0000256" key="3">
    <source>
        <dbReference type="ARBA" id="ARBA00022842"/>
    </source>
</evidence>
<dbReference type="InterPro" id="IPR000086">
    <property type="entry name" value="NUDIX_hydrolase_dom"/>
</dbReference>
<reference evidence="6 7" key="1">
    <citation type="submission" date="2016-10" db="EMBL/GenBank/DDBJ databases">
        <authorList>
            <person name="Varghese N."/>
            <person name="Submissions S."/>
        </authorList>
    </citation>
    <scope>NUCLEOTIDE SEQUENCE [LARGE SCALE GENOMIC DNA]</scope>
    <source>
        <strain evidence="6 7">DSM 16392</strain>
    </source>
</reference>
<dbReference type="PANTHER" id="PTHR43046">
    <property type="entry name" value="GDP-MANNOSE MANNOSYL HYDROLASE"/>
    <property type="match status" value="1"/>
</dbReference>
<dbReference type="PROSITE" id="PS00893">
    <property type="entry name" value="NUDIX_BOX"/>
    <property type="match status" value="1"/>
</dbReference>
<keyword evidence="2 4" id="KW-0378">Hydrolase</keyword>
<evidence type="ECO:0000256" key="4">
    <source>
        <dbReference type="RuleBase" id="RU003476"/>
    </source>
</evidence>
<dbReference type="CDD" id="cd04685">
    <property type="entry name" value="NUDIX_Hydrolase"/>
    <property type="match status" value="1"/>
</dbReference>
<dbReference type="PROSITE" id="PS51462">
    <property type="entry name" value="NUDIX"/>
    <property type="match status" value="1"/>
</dbReference>
<evidence type="ECO:0000259" key="5">
    <source>
        <dbReference type="PROSITE" id="PS51462"/>
    </source>
</evidence>
<evidence type="ECO:0000256" key="1">
    <source>
        <dbReference type="ARBA" id="ARBA00001946"/>
    </source>
</evidence>
<dbReference type="Proteomes" id="UP000199598">
    <property type="component" value="Unassembled WGS sequence"/>
</dbReference>
<dbReference type="RefSeq" id="WP_093516623.1">
    <property type="nucleotide sequence ID" value="NZ_FOSK01000001.1"/>
</dbReference>
<evidence type="ECO:0000313" key="7">
    <source>
        <dbReference type="Proteomes" id="UP000199598"/>
    </source>
</evidence>
<dbReference type="InterPro" id="IPR020476">
    <property type="entry name" value="Nudix_hydrolase"/>
</dbReference>
<accession>A0A1I3VWW8</accession>
<evidence type="ECO:0000313" key="6">
    <source>
        <dbReference type="EMBL" id="SFJ98726.1"/>
    </source>
</evidence>
<dbReference type="Gene3D" id="3.90.79.10">
    <property type="entry name" value="Nucleoside Triphosphate Pyrophosphohydrolase"/>
    <property type="match status" value="1"/>
</dbReference>
<sequence>MKKRPASRLLVVDPQDRVLLFNFKFDKGPLKGRDIWATVGGGLEPGESFKEAARRELLEETGINEPVGEVIHVGRAVFQTPSGEMVDAEDHFFLVTVSDSKIDYSNHTELETQVMREHHWWTRKELETTSLTVFPENILEILEPYLPRNA</sequence>
<dbReference type="Pfam" id="PF00293">
    <property type="entry name" value="NUDIX"/>
    <property type="match status" value="1"/>
</dbReference>
<keyword evidence="3" id="KW-0460">Magnesium</keyword>
<dbReference type="EMBL" id="FOSK01000001">
    <property type="protein sequence ID" value="SFJ98726.1"/>
    <property type="molecule type" value="Genomic_DNA"/>
</dbReference>
<protein>
    <submittedName>
        <fullName evidence="6">ADP-ribose pyrophosphatase YjhB, NUDIX family</fullName>
    </submittedName>
</protein>
<comment type="caution">
    <text evidence="6">The sequence shown here is derived from an EMBL/GenBank/DDBJ whole genome shotgun (WGS) entry which is preliminary data.</text>
</comment>
<name>A0A1I3VWW8_9HYPH</name>
<organism evidence="6 7">
    <name type="scientific">Pseudovibrio ascidiaceicola</name>
    <dbReference type="NCBI Taxonomy" id="285279"/>
    <lineage>
        <taxon>Bacteria</taxon>
        <taxon>Pseudomonadati</taxon>
        <taxon>Pseudomonadota</taxon>
        <taxon>Alphaproteobacteria</taxon>
        <taxon>Hyphomicrobiales</taxon>
        <taxon>Stappiaceae</taxon>
        <taxon>Pseudovibrio</taxon>
    </lineage>
</organism>
<comment type="cofactor">
    <cofactor evidence="1">
        <name>Mg(2+)</name>
        <dbReference type="ChEBI" id="CHEBI:18420"/>
    </cofactor>
</comment>
<dbReference type="SUPFAM" id="SSF55811">
    <property type="entry name" value="Nudix"/>
    <property type="match status" value="1"/>
</dbReference>
<proteinExistence type="inferred from homology"/>
<feature type="domain" description="Nudix hydrolase" evidence="5">
    <location>
        <begin position="2"/>
        <end position="144"/>
    </location>
</feature>
<gene>
    <name evidence="6" type="ORF">SAMN04488518_101622</name>
</gene>
<dbReference type="PANTHER" id="PTHR43046:SF12">
    <property type="entry name" value="GDP-MANNOSE MANNOSYL HYDROLASE"/>
    <property type="match status" value="1"/>
</dbReference>
<evidence type="ECO:0000256" key="2">
    <source>
        <dbReference type="ARBA" id="ARBA00022801"/>
    </source>
</evidence>
<dbReference type="InterPro" id="IPR015797">
    <property type="entry name" value="NUDIX_hydrolase-like_dom_sf"/>
</dbReference>
<dbReference type="PRINTS" id="PR00502">
    <property type="entry name" value="NUDIXFAMILY"/>
</dbReference>
<comment type="similarity">
    <text evidence="4">Belongs to the Nudix hydrolase family.</text>
</comment>